<name>A0A372MF61_9SPIR</name>
<comment type="caution">
    <text evidence="3">The sequence shown here is derived from an EMBL/GenBank/DDBJ whole genome shotgun (WGS) entry which is preliminary data.</text>
</comment>
<organism evidence="3 4">
    <name type="scientific">Sphaerochaeta halotolerans</name>
    <dbReference type="NCBI Taxonomy" id="2293840"/>
    <lineage>
        <taxon>Bacteria</taxon>
        <taxon>Pseudomonadati</taxon>
        <taxon>Spirochaetota</taxon>
        <taxon>Spirochaetia</taxon>
        <taxon>Spirochaetales</taxon>
        <taxon>Sphaerochaetaceae</taxon>
        <taxon>Sphaerochaeta</taxon>
    </lineage>
</organism>
<evidence type="ECO:0000313" key="3">
    <source>
        <dbReference type="EMBL" id="RFU93840.1"/>
    </source>
</evidence>
<dbReference type="SUPFAM" id="SSF102405">
    <property type="entry name" value="MCP/YpsA-like"/>
    <property type="match status" value="1"/>
</dbReference>
<gene>
    <name evidence="3" type="ORF">DYP60_12735</name>
</gene>
<keyword evidence="4" id="KW-1185">Reference proteome</keyword>
<feature type="domain" description="Smf/DprA SLOG" evidence="2">
    <location>
        <begin position="59"/>
        <end position="257"/>
    </location>
</feature>
<dbReference type="InterPro" id="IPR003488">
    <property type="entry name" value="DprA"/>
</dbReference>
<evidence type="ECO:0000313" key="4">
    <source>
        <dbReference type="Proteomes" id="UP000264002"/>
    </source>
</evidence>
<reference evidence="3 4" key="2">
    <citation type="submission" date="2018-09" db="EMBL/GenBank/DDBJ databases">
        <title>Genome of Sphaerochaeta halotolerans strain 4-11.</title>
        <authorList>
            <person name="Nazina T.N."/>
            <person name="Sokolova D.S."/>
        </authorList>
    </citation>
    <scope>NUCLEOTIDE SEQUENCE [LARGE SCALE GENOMIC DNA]</scope>
    <source>
        <strain evidence="3 4">4-11</strain>
    </source>
</reference>
<comment type="similarity">
    <text evidence="1">Belongs to the DprA/Smf family.</text>
</comment>
<dbReference type="PANTHER" id="PTHR43022:SF1">
    <property type="entry name" value="PROTEIN SMF"/>
    <property type="match status" value="1"/>
</dbReference>
<protein>
    <recommendedName>
        <fullName evidence="2">Smf/DprA SLOG domain-containing protein</fullName>
    </recommendedName>
</protein>
<dbReference type="OrthoDB" id="9785707at2"/>
<proteinExistence type="inferred from homology"/>
<dbReference type="Proteomes" id="UP000264002">
    <property type="component" value="Unassembled WGS sequence"/>
</dbReference>
<dbReference type="AlphaFoldDB" id="A0A372MF61"/>
<dbReference type="EMBL" id="QUWK01000017">
    <property type="protein sequence ID" value="RFU93840.1"/>
    <property type="molecule type" value="Genomic_DNA"/>
</dbReference>
<dbReference type="InterPro" id="IPR057666">
    <property type="entry name" value="DrpA_SLOG"/>
</dbReference>
<evidence type="ECO:0000256" key="1">
    <source>
        <dbReference type="ARBA" id="ARBA00006525"/>
    </source>
</evidence>
<dbReference type="GO" id="GO:0009294">
    <property type="term" value="P:DNA-mediated transformation"/>
    <property type="evidence" value="ECO:0007669"/>
    <property type="project" value="InterPro"/>
</dbReference>
<dbReference type="PANTHER" id="PTHR43022">
    <property type="entry name" value="PROTEIN SMF"/>
    <property type="match status" value="1"/>
</dbReference>
<evidence type="ECO:0000259" key="2">
    <source>
        <dbReference type="Pfam" id="PF02481"/>
    </source>
</evidence>
<dbReference type="Pfam" id="PF02481">
    <property type="entry name" value="DNA_processg_A"/>
    <property type="match status" value="1"/>
</dbReference>
<sequence length="292" mass="32140">MKLSLLLALSLLPLSCEKRLALASSGITLQELANRGANMARVKRMLQFLQEEQTVHVCFWGMDGYPPMLYQMENPPFRLMYNKVLPEGSAQLLSLCGTRYPDGQGAQRAYRFALETCANNTTLVTSNSRGVDRTALYASQDLKVNSFVICDCGLATRRVKAYRALPFVSLLSPYEPDDVAFPSRCLSRNMLTTALGNATMVIQAPRKSGCMHCATSALDQGKDVFVHREGIGGGALDDGTTFLAEMGAPSISSFSELAPYLGWETHFRVNEKRGGAKTLYRFGPAWYSLSYA</sequence>
<reference evidence="4" key="1">
    <citation type="submission" date="2018-08" db="EMBL/GenBank/DDBJ databases">
        <authorList>
            <person name="Grouzdev D.S."/>
            <person name="Krutkina M.S."/>
        </authorList>
    </citation>
    <scope>NUCLEOTIDE SEQUENCE [LARGE SCALE GENOMIC DNA]</scope>
    <source>
        <strain evidence="4">4-11</strain>
    </source>
</reference>
<dbReference type="RefSeq" id="WP_117331394.1">
    <property type="nucleotide sequence ID" value="NZ_QUWK01000017.1"/>
</dbReference>
<accession>A0A372MF61</accession>
<dbReference type="Gene3D" id="3.40.50.450">
    <property type="match status" value="1"/>
</dbReference>